<accession>A0AAF0ARI3</accession>
<name>A0AAF0ARI3_9CAUD</name>
<dbReference type="EMBL" id="OP784575">
    <property type="protein sequence ID" value="WBQ35259.1"/>
    <property type="molecule type" value="Genomic_DNA"/>
</dbReference>
<sequence>MSILALTLTLCSAVQCDDYIIDHALPGQINVCHSRLVEESEELGDAWVSVNANERITRYLSRFNIETDPRFIVDYDFTCQTIAEENLP</sequence>
<protein>
    <submittedName>
        <fullName evidence="1">Uncharacterized protein</fullName>
    </submittedName>
</protein>
<evidence type="ECO:0000313" key="2">
    <source>
        <dbReference type="Proteomes" id="UP001210043"/>
    </source>
</evidence>
<keyword evidence="2" id="KW-1185">Reference proteome</keyword>
<dbReference type="GeneID" id="80099330"/>
<dbReference type="RefSeq" id="YP_010762645.1">
    <property type="nucleotide sequence ID" value="NC_073606.1"/>
</dbReference>
<proteinExistence type="predicted"/>
<dbReference type="KEGG" id="vg:80099330"/>
<dbReference type="Proteomes" id="UP001210043">
    <property type="component" value="Segment"/>
</dbReference>
<evidence type="ECO:0000313" key="1">
    <source>
        <dbReference type="EMBL" id="WBQ35259.1"/>
    </source>
</evidence>
<organism evidence="1 2">
    <name type="scientific">Pseudomonas phage pPA-3099-2aT.2</name>
    <dbReference type="NCBI Taxonomy" id="3003808"/>
    <lineage>
        <taxon>Viruses</taxon>
        <taxon>Duplodnaviria</taxon>
        <taxon>Heunggongvirae</taxon>
        <taxon>Uroviricota</taxon>
        <taxon>Caudoviricetes</taxon>
        <taxon>Vandenendeviridae</taxon>
        <taxon>Skurskavirinae</taxon>
        <taxon>Pakpunavirus</taxon>
        <taxon>Pakpunavirus pPA30992aT2</taxon>
    </lineage>
</organism>
<reference evidence="1" key="1">
    <citation type="submission" date="2022-11" db="EMBL/GenBank/DDBJ databases">
        <authorList>
            <person name="Wang C."/>
            <person name="Zeng J."/>
            <person name="Wang X."/>
            <person name="Zhao J."/>
            <person name="Ji F."/>
            <person name="Wang M."/>
            <person name="Zuo J."/>
            <person name="Guo Z."/>
        </authorList>
    </citation>
    <scope>NUCLEOTIDE SEQUENCE</scope>
</reference>